<name>K4LF09_THEPS</name>
<accession>K4LF09</accession>
<feature type="transmembrane region" description="Helical" evidence="1">
    <location>
        <begin position="125"/>
        <end position="151"/>
    </location>
</feature>
<feature type="signal peptide" evidence="2">
    <location>
        <begin position="1"/>
        <end position="24"/>
    </location>
</feature>
<gene>
    <name evidence="3" type="ordered locus">Tph_c14110</name>
</gene>
<dbReference type="EMBL" id="CP003732">
    <property type="protein sequence ID" value="AFV11621.1"/>
    <property type="molecule type" value="Genomic_DNA"/>
</dbReference>
<evidence type="ECO:0000256" key="2">
    <source>
        <dbReference type="SAM" id="SignalP"/>
    </source>
</evidence>
<dbReference type="STRING" id="1089553.Tph_c14110"/>
<feature type="chain" id="PRO_5003878756" evidence="2">
    <location>
        <begin position="25"/>
        <end position="162"/>
    </location>
</feature>
<organism evidence="3 4">
    <name type="scientific">Thermacetogenium phaeum (strain ATCC BAA-254 / DSM 26808 / PB)</name>
    <dbReference type="NCBI Taxonomy" id="1089553"/>
    <lineage>
        <taxon>Bacteria</taxon>
        <taxon>Bacillati</taxon>
        <taxon>Bacillota</taxon>
        <taxon>Clostridia</taxon>
        <taxon>Thermoanaerobacterales</taxon>
        <taxon>Thermoanaerobacteraceae</taxon>
        <taxon>Thermacetogenium</taxon>
    </lineage>
</organism>
<dbReference type="KEGG" id="tpz:Tph_c14110"/>
<evidence type="ECO:0000256" key="1">
    <source>
        <dbReference type="SAM" id="Phobius"/>
    </source>
</evidence>
<keyword evidence="1" id="KW-1133">Transmembrane helix</keyword>
<proteinExistence type="predicted"/>
<keyword evidence="2" id="KW-0732">Signal</keyword>
<dbReference type="Proteomes" id="UP000000467">
    <property type="component" value="Chromosome"/>
</dbReference>
<keyword evidence="1" id="KW-0472">Membrane</keyword>
<reference evidence="3 4" key="1">
    <citation type="journal article" date="2012" name="BMC Genomics">
        <title>Genome-guided analysis of physiological and morphological traits of the fermentative acetate oxidizer Thermacetogenium phaeum.</title>
        <authorList>
            <person name="Oehler D."/>
            <person name="Poehlein A."/>
            <person name="Leimbach A."/>
            <person name="Muller N."/>
            <person name="Daniel R."/>
            <person name="Gottschalk G."/>
            <person name="Schink B."/>
        </authorList>
    </citation>
    <scope>NUCLEOTIDE SEQUENCE [LARGE SCALE GENOMIC DNA]</scope>
    <source>
        <strain evidence="4">ATCC BAA-254 / DSM 26808 / PB</strain>
    </source>
</reference>
<keyword evidence="4" id="KW-1185">Reference proteome</keyword>
<keyword evidence="1" id="KW-0812">Transmembrane</keyword>
<evidence type="ECO:0000313" key="4">
    <source>
        <dbReference type="Proteomes" id="UP000000467"/>
    </source>
</evidence>
<feature type="transmembrane region" description="Helical" evidence="1">
    <location>
        <begin position="55"/>
        <end position="75"/>
    </location>
</feature>
<sequence length="162" mass="16852">MTCCFFSKVAPWATVFCSGLVASAALNGERRRGPGSPCSGWEATPVGVSDKAGEVGLFLFIFGNNTFIAFLCLVLGKPSRAFFSTLVCSLNGTLAGAALVALSHWGVESSTHFPCHLCLNVGSLAAPATSGCLGLLIPSLVLMAAVSGNYADLVNWFTLRKT</sequence>
<dbReference type="AlphaFoldDB" id="K4LF09"/>
<evidence type="ECO:0000313" key="3">
    <source>
        <dbReference type="EMBL" id="AFV11621.1"/>
    </source>
</evidence>
<feature type="transmembrane region" description="Helical" evidence="1">
    <location>
        <begin position="82"/>
        <end position="105"/>
    </location>
</feature>
<protein>
    <submittedName>
        <fullName evidence="3">Uncharacterized protein</fullName>
    </submittedName>
</protein>
<dbReference type="HOGENOM" id="CLU_1634600_0_0_9"/>